<evidence type="ECO:0000313" key="1">
    <source>
        <dbReference type="EMBL" id="DAF90584.1"/>
    </source>
</evidence>
<reference evidence="1" key="1">
    <citation type="journal article" date="2021" name="Proc. Natl. Acad. Sci. U.S.A.">
        <title>A Catalog of Tens of Thousands of Viruses from Human Metagenomes Reveals Hidden Associations with Chronic Diseases.</title>
        <authorList>
            <person name="Tisza M.J."/>
            <person name="Buck C.B."/>
        </authorList>
    </citation>
    <scope>NUCLEOTIDE SEQUENCE</scope>
    <source>
        <strain evidence="1">CtGDt6</strain>
    </source>
</reference>
<proteinExistence type="predicted"/>
<protein>
    <submittedName>
        <fullName evidence="1">Repressor protein CI</fullName>
    </submittedName>
</protein>
<organism evidence="1">
    <name type="scientific">Siphoviridae sp. ctGDt6</name>
    <dbReference type="NCBI Taxonomy" id="2825408"/>
    <lineage>
        <taxon>Viruses</taxon>
        <taxon>Duplodnaviria</taxon>
        <taxon>Heunggongvirae</taxon>
        <taxon>Uroviricota</taxon>
        <taxon>Caudoviricetes</taxon>
    </lineage>
</organism>
<dbReference type="GO" id="GO:0003677">
    <property type="term" value="F:DNA binding"/>
    <property type="evidence" value="ECO:0007669"/>
    <property type="project" value="InterPro"/>
</dbReference>
<sequence>MNEIQINLLKDYILEDLEKTRKSDISAKEKAELEISALRALVELENSPVAAKIDKVYENFTAQKNEVDINKNFYDKVAEYCGERKMPISAFEKMCSIGNGTCGRWRDSMSSPTLTTIQKIAEATRIPVEKWIK</sequence>
<name>A0A8S5U7Y5_9CAUD</name>
<accession>A0A8S5U7Y5</accession>
<dbReference type="Gene3D" id="1.10.260.40">
    <property type="entry name" value="lambda repressor-like DNA-binding domains"/>
    <property type="match status" value="1"/>
</dbReference>
<dbReference type="InterPro" id="IPR010982">
    <property type="entry name" value="Lambda_DNA-bd_dom_sf"/>
</dbReference>
<dbReference type="EMBL" id="BK016032">
    <property type="protein sequence ID" value="DAF90584.1"/>
    <property type="molecule type" value="Genomic_DNA"/>
</dbReference>